<protein>
    <recommendedName>
        <fullName evidence="5">YggT family protein</fullName>
    </recommendedName>
</protein>
<dbReference type="Proteomes" id="UP000256514">
    <property type="component" value="Unassembled WGS sequence"/>
</dbReference>
<keyword evidence="2" id="KW-0472">Membrane</keyword>
<dbReference type="EMBL" id="NXLT01000001">
    <property type="protein sequence ID" value="RDU68348.1"/>
    <property type="molecule type" value="Genomic_DNA"/>
</dbReference>
<sequence>MILGTFLQAIATIASMLFNLYIWILIIATLISWVRPDPYNPIVQVLYRLSEPVFAKVRKLIPTNIGGLDFAPLIVIVALKFIDLTLIQILYKFAKAYNA</sequence>
<name>A0A3D8IST4_9HELI</name>
<dbReference type="RefSeq" id="WP_115570306.1">
    <property type="nucleotide sequence ID" value="NZ_NXLT01000001.1"/>
</dbReference>
<comment type="caution">
    <text evidence="3">The sequence shown here is derived from an EMBL/GenBank/DDBJ whole genome shotgun (WGS) entry which is preliminary data.</text>
</comment>
<evidence type="ECO:0000313" key="4">
    <source>
        <dbReference type="Proteomes" id="UP000256514"/>
    </source>
</evidence>
<gene>
    <name evidence="3" type="ORF">CQA54_00605</name>
</gene>
<reference evidence="3 4" key="1">
    <citation type="submission" date="2018-04" db="EMBL/GenBank/DDBJ databases">
        <title>Novel Campyloabacter and Helicobacter Species and Strains.</title>
        <authorList>
            <person name="Mannion A.J."/>
            <person name="Shen Z."/>
            <person name="Fox J.G."/>
        </authorList>
    </citation>
    <scope>NUCLEOTIDE SEQUENCE [LARGE SCALE GENOMIC DNA]</scope>
    <source>
        <strain evidence="3 4">MIT 12-6600</strain>
    </source>
</reference>
<evidence type="ECO:0000256" key="2">
    <source>
        <dbReference type="SAM" id="Phobius"/>
    </source>
</evidence>
<evidence type="ECO:0000256" key="1">
    <source>
        <dbReference type="ARBA" id="ARBA00010894"/>
    </source>
</evidence>
<feature type="transmembrane region" description="Helical" evidence="2">
    <location>
        <begin position="70"/>
        <end position="91"/>
    </location>
</feature>
<keyword evidence="2" id="KW-1133">Transmembrane helix</keyword>
<dbReference type="AlphaFoldDB" id="A0A3D8IST4"/>
<dbReference type="PANTHER" id="PTHR33219:SF14">
    <property type="entry name" value="PROTEIN COFACTOR ASSEMBLY OF COMPLEX C SUBUNIT B CCB3, CHLOROPLASTIC-RELATED"/>
    <property type="match status" value="1"/>
</dbReference>
<accession>A0A3D8IST4</accession>
<keyword evidence="2" id="KW-0812">Transmembrane</keyword>
<organism evidence="3 4">
    <name type="scientific">Helicobacter equorum</name>
    <dbReference type="NCBI Taxonomy" id="361872"/>
    <lineage>
        <taxon>Bacteria</taxon>
        <taxon>Pseudomonadati</taxon>
        <taxon>Campylobacterota</taxon>
        <taxon>Epsilonproteobacteria</taxon>
        <taxon>Campylobacterales</taxon>
        <taxon>Helicobacteraceae</taxon>
        <taxon>Helicobacter</taxon>
    </lineage>
</organism>
<feature type="transmembrane region" description="Helical" evidence="2">
    <location>
        <begin position="12"/>
        <end position="34"/>
    </location>
</feature>
<dbReference type="InterPro" id="IPR003425">
    <property type="entry name" value="CCB3/YggT"/>
</dbReference>
<dbReference type="OrthoDB" id="47652at2"/>
<comment type="similarity">
    <text evidence="1">Belongs to the YggT family.</text>
</comment>
<dbReference type="PANTHER" id="PTHR33219">
    <property type="entry name" value="YLMG HOMOLOG PROTEIN 2, CHLOROPLASTIC"/>
    <property type="match status" value="1"/>
</dbReference>
<keyword evidence="4" id="KW-1185">Reference proteome</keyword>
<dbReference type="GO" id="GO:0016020">
    <property type="term" value="C:membrane"/>
    <property type="evidence" value="ECO:0007669"/>
    <property type="project" value="InterPro"/>
</dbReference>
<proteinExistence type="inferred from homology"/>
<dbReference type="Pfam" id="PF02325">
    <property type="entry name" value="CCB3_YggT"/>
    <property type="match status" value="1"/>
</dbReference>
<evidence type="ECO:0000313" key="3">
    <source>
        <dbReference type="EMBL" id="RDU68348.1"/>
    </source>
</evidence>
<evidence type="ECO:0008006" key="5">
    <source>
        <dbReference type="Google" id="ProtNLM"/>
    </source>
</evidence>